<organism evidence="1 2">
    <name type="scientific">Tenacibaculum mesophilum</name>
    <dbReference type="NCBI Taxonomy" id="104268"/>
    <lineage>
        <taxon>Bacteria</taxon>
        <taxon>Pseudomonadati</taxon>
        <taxon>Bacteroidota</taxon>
        <taxon>Flavobacteriia</taxon>
        <taxon>Flavobacteriales</taxon>
        <taxon>Flavobacteriaceae</taxon>
        <taxon>Tenacibaculum</taxon>
    </lineage>
</organism>
<name>A0ABM7CI49_9FLAO</name>
<accession>A0ABM7CI49</accession>
<dbReference type="Proteomes" id="UP000269693">
    <property type="component" value="Chromosome"/>
</dbReference>
<evidence type="ECO:0000313" key="2">
    <source>
        <dbReference type="Proteomes" id="UP000269693"/>
    </source>
</evidence>
<dbReference type="EMBL" id="CP032544">
    <property type="protein sequence ID" value="AZJ33482.1"/>
    <property type="molecule type" value="Genomic_DNA"/>
</dbReference>
<gene>
    <name evidence="1" type="ORF">D6200_13275</name>
</gene>
<protein>
    <submittedName>
        <fullName evidence="1">Uncharacterized protein</fullName>
    </submittedName>
</protein>
<keyword evidence="2" id="KW-1185">Reference proteome</keyword>
<evidence type="ECO:0000313" key="1">
    <source>
        <dbReference type="EMBL" id="AZJ33482.1"/>
    </source>
</evidence>
<sequence length="338" mass="38615">MNGLENVKRSKFYTELNALLRAELPKLKEDISPLFNKILKEKKFRNPLPIVHKSEYAAWGRNSQWRLELDFDDYQWSYKTGKPHFLAALISMDIGDEMIHFKYQLCSSFNDELQPQQAEKIALSKLNNLEFISSKMKAVKQFLDLLPEHFIAEVEHIDFNDLEYTMHPKIQQKWQQGYLPGYDCIIMGDGEIIIGNTNSVCYSNTKKTRQYWSPLCDTSIESLEKYNDDIWTEIDIVKGAFTHKNQEFVFGSGAMGNEGFIASISPNNILDWAIFEDCVLLASPKSSASSSELSIYGLNPACNNSSNAFCIVRKNAIRSCFVFNLLTPALICGCLCNF</sequence>
<proteinExistence type="predicted"/>
<dbReference type="RefSeq" id="WP_073181944.1">
    <property type="nucleotide sequence ID" value="NZ_CANLMG010000005.1"/>
</dbReference>
<reference evidence="1 2" key="1">
    <citation type="submission" date="2018-09" db="EMBL/GenBank/DDBJ databases">
        <title>Insights into the microbiota of Asian seabass (Lates calcarifer) with tenacibaculosis symptoms and description of sp. nov. Tenacibaculum singaporense.</title>
        <authorList>
            <person name="Miyake S."/>
            <person name="Soh M."/>
            <person name="Azman M.N."/>
            <person name="Ngoh S.Y."/>
            <person name="Orban L."/>
            <person name="Seedorf H."/>
        </authorList>
    </citation>
    <scope>NUCLEOTIDE SEQUENCE [LARGE SCALE GENOMIC DNA]</scope>
    <source>
        <strain evidence="1 2">DSM 13764</strain>
    </source>
</reference>